<gene>
    <name evidence="1" type="ORF">NU09_1601</name>
</gene>
<dbReference type="AlphaFoldDB" id="A0A444WBS2"/>
<evidence type="ECO:0000313" key="1">
    <source>
        <dbReference type="EMBL" id="RYJ43263.1"/>
    </source>
</evidence>
<sequence>MEVKRKGMPYGQLFKIKVFTLQLQTLFKGAAYMFSTNGY</sequence>
<accession>A0A444WBS2</accession>
<proteinExistence type="predicted"/>
<dbReference type="Proteomes" id="UP000289775">
    <property type="component" value="Unassembled WGS sequence"/>
</dbReference>
<keyword evidence="2" id="KW-1185">Reference proteome</keyword>
<organism evidence="1 2">
    <name type="scientific">Flavobacterium beibuense</name>
    <dbReference type="NCBI Taxonomy" id="657326"/>
    <lineage>
        <taxon>Bacteria</taxon>
        <taxon>Pseudomonadati</taxon>
        <taxon>Bacteroidota</taxon>
        <taxon>Flavobacteriia</taxon>
        <taxon>Flavobacteriales</taxon>
        <taxon>Flavobacteriaceae</taxon>
        <taxon>Flavobacterium</taxon>
    </lineage>
</organism>
<comment type="caution">
    <text evidence="1">The sequence shown here is derived from an EMBL/GenBank/DDBJ whole genome shotgun (WGS) entry which is preliminary data.</text>
</comment>
<dbReference type="EMBL" id="JUIW01000005">
    <property type="protein sequence ID" value="RYJ43263.1"/>
    <property type="molecule type" value="Genomic_DNA"/>
</dbReference>
<name>A0A444WBS2_9FLAO</name>
<protein>
    <submittedName>
        <fullName evidence="1">Uncharacterized protein</fullName>
    </submittedName>
</protein>
<evidence type="ECO:0000313" key="2">
    <source>
        <dbReference type="Proteomes" id="UP000289775"/>
    </source>
</evidence>
<reference evidence="1 2" key="1">
    <citation type="submission" date="2014-12" db="EMBL/GenBank/DDBJ databases">
        <title>Genome sequence of Flavobacterium beibuense RSKm HC5.</title>
        <authorList>
            <person name="Kim J.F."/>
            <person name="Song J.Y."/>
            <person name="Kwak M.-J."/>
            <person name="Lee S.-W."/>
        </authorList>
    </citation>
    <scope>NUCLEOTIDE SEQUENCE [LARGE SCALE GENOMIC DNA]</scope>
    <source>
        <strain evidence="1 2">RSKm HC5</strain>
    </source>
</reference>